<dbReference type="InterPro" id="IPR029033">
    <property type="entry name" value="His_PPase_superfam"/>
</dbReference>
<proteinExistence type="predicted"/>
<dbReference type="CDD" id="cd07067">
    <property type="entry name" value="HP_PGM_like"/>
    <property type="match status" value="1"/>
</dbReference>
<reference evidence="4" key="1">
    <citation type="journal article" date="2019" name="Int. J. Syst. Evol. Microbiol.">
        <title>The Global Catalogue of Microorganisms (GCM) 10K type strain sequencing project: providing services to taxonomists for standard genome sequencing and annotation.</title>
        <authorList>
            <consortium name="The Broad Institute Genomics Platform"/>
            <consortium name="The Broad Institute Genome Sequencing Center for Infectious Disease"/>
            <person name="Wu L."/>
            <person name="Ma J."/>
        </authorList>
    </citation>
    <scope>NUCLEOTIDE SEQUENCE [LARGE SCALE GENOMIC DNA]</scope>
    <source>
        <strain evidence="4">CGMCC 4.7242</strain>
    </source>
</reference>
<protein>
    <submittedName>
        <fullName evidence="3">Histidine phosphatase family protein</fullName>
    </submittedName>
</protein>
<dbReference type="EMBL" id="JBHUGH010000001">
    <property type="protein sequence ID" value="MFD1910718.1"/>
    <property type="molecule type" value="Genomic_DNA"/>
</dbReference>
<dbReference type="SUPFAM" id="SSF53254">
    <property type="entry name" value="Phosphoglycerate mutase-like"/>
    <property type="match status" value="1"/>
</dbReference>
<dbReference type="InterPro" id="IPR001345">
    <property type="entry name" value="PG/BPGM_mutase_AS"/>
</dbReference>
<keyword evidence="4" id="KW-1185">Reference proteome</keyword>
<evidence type="ECO:0000256" key="1">
    <source>
        <dbReference type="ARBA" id="ARBA00023152"/>
    </source>
</evidence>
<dbReference type="PIRSF" id="PIRSF000709">
    <property type="entry name" value="6PFK_2-Ptase"/>
    <property type="match status" value="1"/>
</dbReference>
<keyword evidence="1" id="KW-0324">Glycolysis</keyword>
<accession>A0ABW4S0Y5</accession>
<evidence type="ECO:0000256" key="2">
    <source>
        <dbReference type="ARBA" id="ARBA00023235"/>
    </source>
</evidence>
<dbReference type="PROSITE" id="PS00175">
    <property type="entry name" value="PG_MUTASE"/>
    <property type="match status" value="1"/>
</dbReference>
<gene>
    <name evidence="3" type="ORF">ACFSGJ_00655</name>
</gene>
<dbReference type="PANTHER" id="PTHR48100">
    <property type="entry name" value="BROAD-SPECIFICITY PHOSPHATASE YOR283W-RELATED"/>
    <property type="match status" value="1"/>
</dbReference>
<dbReference type="Gene3D" id="3.40.50.1240">
    <property type="entry name" value="Phosphoglycerate mutase-like"/>
    <property type="match status" value="1"/>
</dbReference>
<evidence type="ECO:0000313" key="4">
    <source>
        <dbReference type="Proteomes" id="UP001597353"/>
    </source>
</evidence>
<evidence type="ECO:0000313" key="3">
    <source>
        <dbReference type="EMBL" id="MFD1910718.1"/>
    </source>
</evidence>
<name>A0ABW4S0Y5_9RHOB</name>
<dbReference type="PANTHER" id="PTHR48100:SF1">
    <property type="entry name" value="HISTIDINE PHOSPHATASE FAMILY PROTEIN-RELATED"/>
    <property type="match status" value="1"/>
</dbReference>
<comment type="caution">
    <text evidence="3">The sequence shown here is derived from an EMBL/GenBank/DDBJ whole genome shotgun (WGS) entry which is preliminary data.</text>
</comment>
<organism evidence="3 4">
    <name type="scientific">Halodurantibacterium flavum</name>
    <dbReference type="NCBI Taxonomy" id="1382802"/>
    <lineage>
        <taxon>Bacteria</taxon>
        <taxon>Pseudomonadati</taxon>
        <taxon>Pseudomonadota</taxon>
        <taxon>Alphaproteobacteria</taxon>
        <taxon>Rhodobacterales</taxon>
        <taxon>Paracoccaceae</taxon>
        <taxon>Halodurantibacterium</taxon>
    </lineage>
</organism>
<dbReference type="Pfam" id="PF00300">
    <property type="entry name" value="His_Phos_1"/>
    <property type="match status" value="1"/>
</dbReference>
<dbReference type="InterPro" id="IPR050275">
    <property type="entry name" value="PGM_Phosphatase"/>
</dbReference>
<keyword evidence="2" id="KW-0413">Isomerase</keyword>
<dbReference type="RefSeq" id="WP_390258585.1">
    <property type="nucleotide sequence ID" value="NZ_JBHUGH010000001.1"/>
</dbReference>
<dbReference type="SMART" id="SM00855">
    <property type="entry name" value="PGAM"/>
    <property type="match status" value="1"/>
</dbReference>
<sequence length="197" mass="21911">MIFLLRHGQTEYNVEGRYQGAKDSPLTRLGQQQANVNGKLLSLYAPSAQLWCSPLPRAVETARLISAYLPTAHLRLEPRLREVSLGQWEGLTRAAVKREWPELRKAHPHREWLFHAPGGERLESVTVRLRGVLEDAAAMSDKHAVVLVSHSIVGRVLRGLHAGLPLSRALTLEAPQDVVLRLEPGGVISELMPPQIQ</sequence>
<dbReference type="Proteomes" id="UP001597353">
    <property type="component" value="Unassembled WGS sequence"/>
</dbReference>
<dbReference type="InterPro" id="IPR013078">
    <property type="entry name" value="His_Pase_superF_clade-1"/>
</dbReference>